<reference evidence="1 3" key="1">
    <citation type="submission" date="2020-01" db="EMBL/GenBank/DDBJ databases">
        <authorList>
            <consortium name="DOE Joint Genome Institute"/>
            <person name="Haridas S."/>
            <person name="Albert R."/>
            <person name="Binder M."/>
            <person name="Bloem J."/>
            <person name="Labutti K."/>
            <person name="Salamov A."/>
            <person name="Andreopoulos B."/>
            <person name="Baker S.E."/>
            <person name="Barry K."/>
            <person name="Bills G."/>
            <person name="Bluhm B.H."/>
            <person name="Cannon C."/>
            <person name="Castanera R."/>
            <person name="Culley D.E."/>
            <person name="Daum C."/>
            <person name="Ezra D."/>
            <person name="Gonzalez J.B."/>
            <person name="Henrissat B."/>
            <person name="Kuo A."/>
            <person name="Liang C."/>
            <person name="Lipzen A."/>
            <person name="Lutzoni F."/>
            <person name="Magnuson J."/>
            <person name="Mondo S."/>
            <person name="Nolan M."/>
            <person name="Ohm R."/>
            <person name="Pangilinan J."/>
            <person name="Park H.-J."/>
            <person name="Ramirez L."/>
            <person name="Alfaro M."/>
            <person name="Sun H."/>
            <person name="Tritt A."/>
            <person name="Yoshinaga Y."/>
            <person name="Zwiers L.-H."/>
            <person name="Turgeon B.G."/>
            <person name="Goodwin S.B."/>
            <person name="Spatafora J.W."/>
            <person name="Crous P.W."/>
            <person name="Grigoriev I.V."/>
        </authorList>
    </citation>
    <scope>NUCLEOTIDE SEQUENCE</scope>
    <source>
        <strain evidence="1 3">CBS 781.70</strain>
    </source>
</reference>
<keyword evidence="2" id="KW-1185">Reference proteome</keyword>
<reference evidence="3" key="2">
    <citation type="submission" date="2020-04" db="EMBL/GenBank/DDBJ databases">
        <authorList>
            <consortium name="NCBI Genome Project"/>
        </authorList>
    </citation>
    <scope>NUCLEOTIDE SEQUENCE</scope>
    <source>
        <strain evidence="3">CBS 781.70</strain>
    </source>
</reference>
<evidence type="ECO:0000313" key="2">
    <source>
        <dbReference type="Proteomes" id="UP000504638"/>
    </source>
</evidence>
<gene>
    <name evidence="1 3" type="ORF">P152DRAFT_499384</name>
</gene>
<evidence type="ECO:0000313" key="3">
    <source>
        <dbReference type="RefSeq" id="XP_033529708.1"/>
    </source>
</evidence>
<dbReference type="GeneID" id="54422865"/>
<dbReference type="AlphaFoldDB" id="A0A6G1FQK5"/>
<dbReference type="RefSeq" id="XP_033529708.1">
    <property type="nucleotide sequence ID" value="XM_033682295.1"/>
</dbReference>
<dbReference type="Proteomes" id="UP000504638">
    <property type="component" value="Unplaced"/>
</dbReference>
<organism evidence="1">
    <name type="scientific">Eremomyces bilateralis CBS 781.70</name>
    <dbReference type="NCBI Taxonomy" id="1392243"/>
    <lineage>
        <taxon>Eukaryota</taxon>
        <taxon>Fungi</taxon>
        <taxon>Dikarya</taxon>
        <taxon>Ascomycota</taxon>
        <taxon>Pezizomycotina</taxon>
        <taxon>Dothideomycetes</taxon>
        <taxon>Dothideomycetes incertae sedis</taxon>
        <taxon>Eremomycetales</taxon>
        <taxon>Eremomycetaceae</taxon>
        <taxon>Eremomyces</taxon>
    </lineage>
</organism>
<name>A0A6G1FQK5_9PEZI</name>
<protein>
    <submittedName>
        <fullName evidence="1 3">Uncharacterized protein</fullName>
    </submittedName>
</protein>
<accession>A0A6G1FQK5</accession>
<sequence length="101" mass="11556">MAWSQQRIEDDANRSRRAAEVLKKGDKVWLNLKNINVEDLDRFEREFRKGDGVGEDGAEAIIGPRRSRKTAVNAMEEAFNWHKRCMAFSFVPGEEGDNVMG</sequence>
<dbReference type="EMBL" id="ML975191">
    <property type="protein sequence ID" value="KAF1808077.1"/>
    <property type="molecule type" value="Genomic_DNA"/>
</dbReference>
<reference evidence="3" key="3">
    <citation type="submission" date="2025-04" db="UniProtKB">
        <authorList>
            <consortium name="RefSeq"/>
        </authorList>
    </citation>
    <scope>IDENTIFICATION</scope>
    <source>
        <strain evidence="3">CBS 781.70</strain>
    </source>
</reference>
<proteinExistence type="predicted"/>
<evidence type="ECO:0000313" key="1">
    <source>
        <dbReference type="EMBL" id="KAF1808077.1"/>
    </source>
</evidence>